<dbReference type="Gene3D" id="3.40.605.10">
    <property type="entry name" value="Aldehyde Dehydrogenase, Chain A, domain 1"/>
    <property type="match status" value="1"/>
</dbReference>
<evidence type="ECO:0000259" key="2">
    <source>
        <dbReference type="Pfam" id="PF00171"/>
    </source>
</evidence>
<dbReference type="Pfam" id="PF00171">
    <property type="entry name" value="Aldedh"/>
    <property type="match status" value="1"/>
</dbReference>
<evidence type="ECO:0000313" key="5">
    <source>
        <dbReference type="Proteomes" id="UP000186385"/>
    </source>
</evidence>
<protein>
    <submittedName>
        <fullName evidence="4">Aldehyde dehydrogenase family protein</fullName>
    </submittedName>
    <submittedName>
        <fullName evidence="3">Methylmalonate-semialdehyde dehydrogenase (CoA acylating)</fullName>
    </submittedName>
</protein>
<sequence length="206" mass="22561">MTIVNSEVKTLQNYINGEWVDSISGKFETVVNPATGEEIAQVPLSSKEDVQRAVEAAEKAFQSWSQTAVPKRARILFKYQQLLVDNWEELAKLITIENGKSLSEAMGEVQRGIECVEFAAGAPTLMMGSQLPDIATNIESGMYRYPVGVVGGITPFNFPMMVPCWMYPLAIACGNTFVLKPSERTPLLAAKLVDLFKEAGLPDGVL</sequence>
<evidence type="ECO:0000313" key="4">
    <source>
        <dbReference type="EMBL" id="SIR41589.1"/>
    </source>
</evidence>
<reference evidence="3" key="3">
    <citation type="submission" date="2017-03" db="EMBL/GenBank/DDBJ databases">
        <authorList>
            <person name="Dastager S.G."/>
            <person name="Neurgaonkar P.S."/>
            <person name="Dharne M.S."/>
        </authorList>
    </citation>
    <scope>NUCLEOTIDE SEQUENCE</scope>
    <source>
        <strain evidence="3">DSM 25145</strain>
    </source>
</reference>
<dbReference type="Proteomes" id="UP000215545">
    <property type="component" value="Unassembled WGS sequence"/>
</dbReference>
<evidence type="ECO:0000313" key="6">
    <source>
        <dbReference type="Proteomes" id="UP000215545"/>
    </source>
</evidence>
<evidence type="ECO:0000313" key="3">
    <source>
        <dbReference type="EMBL" id="OXS75054.1"/>
    </source>
</evidence>
<feature type="domain" description="Aldehyde dehydrogenase" evidence="2">
    <location>
        <begin position="19"/>
        <end position="206"/>
    </location>
</feature>
<accession>A0A1N7AR34</accession>
<dbReference type="Proteomes" id="UP000186385">
    <property type="component" value="Unassembled WGS sequence"/>
</dbReference>
<dbReference type="EMBL" id="MWSK01000008">
    <property type="protein sequence ID" value="OXS75054.1"/>
    <property type="molecule type" value="Genomic_DNA"/>
</dbReference>
<reference evidence="6" key="2">
    <citation type="submission" date="2017-03" db="EMBL/GenBank/DDBJ databases">
        <title>Bacillus sp. V-88(T) DSM27956, whole genome shotgun sequencing project.</title>
        <authorList>
            <person name="Dastager S.G."/>
            <person name="Neurgaonkar P.S."/>
            <person name="Dharne M.S."/>
        </authorList>
    </citation>
    <scope>NUCLEOTIDE SEQUENCE [LARGE SCALE GENOMIC DNA]</scope>
    <source>
        <strain evidence="6">DSM 25145</strain>
    </source>
</reference>
<dbReference type="InterPro" id="IPR016161">
    <property type="entry name" value="Ald_DH/histidinol_DH"/>
</dbReference>
<reference evidence="4 5" key="1">
    <citation type="submission" date="2017-01" db="EMBL/GenBank/DDBJ databases">
        <authorList>
            <person name="Mah S.A."/>
            <person name="Swanson W.J."/>
            <person name="Moy G.W."/>
            <person name="Vacquier V.D."/>
        </authorList>
    </citation>
    <scope>NUCLEOTIDE SEQUENCE [LARGE SCALE GENOMIC DNA]</scope>
    <source>
        <strain evidence="4 5">NIO-1016</strain>
    </source>
</reference>
<dbReference type="STRING" id="1017273.SAMN05443094_1081"/>
<evidence type="ECO:0000256" key="1">
    <source>
        <dbReference type="ARBA" id="ARBA00023002"/>
    </source>
</evidence>
<name>A0A1N7AR34_9BACI</name>
<keyword evidence="6" id="KW-1185">Reference proteome</keyword>
<dbReference type="GO" id="GO:0004491">
    <property type="term" value="F:methylmalonate-semialdehyde dehydrogenase (acylating, NAD) activity"/>
    <property type="evidence" value="ECO:0007669"/>
    <property type="project" value="InterPro"/>
</dbReference>
<dbReference type="InterPro" id="IPR016162">
    <property type="entry name" value="Ald_DH_N"/>
</dbReference>
<dbReference type="OrthoDB" id="9762913at2"/>
<dbReference type="RefSeq" id="WP_139325451.1">
    <property type="nucleotide sequence ID" value="NZ_FTLX01000008.1"/>
</dbReference>
<dbReference type="EMBL" id="FTLX01000008">
    <property type="protein sequence ID" value="SIR41589.1"/>
    <property type="molecule type" value="Genomic_DNA"/>
</dbReference>
<dbReference type="InterPro" id="IPR010061">
    <property type="entry name" value="MeMal-semiAld_DH"/>
</dbReference>
<dbReference type="GO" id="GO:0006574">
    <property type="term" value="P:L-valine catabolic process"/>
    <property type="evidence" value="ECO:0007669"/>
    <property type="project" value="TreeGrafter"/>
</dbReference>
<organism evidence="4 5">
    <name type="scientific">Domibacillus enclensis</name>
    <dbReference type="NCBI Taxonomy" id="1017273"/>
    <lineage>
        <taxon>Bacteria</taxon>
        <taxon>Bacillati</taxon>
        <taxon>Bacillota</taxon>
        <taxon>Bacilli</taxon>
        <taxon>Bacillales</taxon>
        <taxon>Bacillaceae</taxon>
        <taxon>Domibacillus</taxon>
    </lineage>
</organism>
<dbReference type="InterPro" id="IPR015590">
    <property type="entry name" value="Aldehyde_DH_dom"/>
</dbReference>
<dbReference type="GO" id="GO:0006210">
    <property type="term" value="P:thymine catabolic process"/>
    <property type="evidence" value="ECO:0007669"/>
    <property type="project" value="TreeGrafter"/>
</dbReference>
<dbReference type="PANTHER" id="PTHR43866">
    <property type="entry name" value="MALONATE-SEMIALDEHYDE DEHYDROGENASE"/>
    <property type="match status" value="1"/>
</dbReference>
<dbReference type="AlphaFoldDB" id="A0A1N7AR34"/>
<proteinExistence type="predicted"/>
<gene>
    <name evidence="3" type="ORF">B1B05_15060</name>
    <name evidence="4" type="ORF">SAMN05443094_1081</name>
</gene>
<dbReference type="SUPFAM" id="SSF53720">
    <property type="entry name" value="ALDH-like"/>
    <property type="match status" value="1"/>
</dbReference>
<keyword evidence="1" id="KW-0560">Oxidoreductase</keyword>
<dbReference type="PANTHER" id="PTHR43866:SF4">
    <property type="entry name" value="MALONATE-SEMIALDEHYDE DEHYDROGENASE"/>
    <property type="match status" value="1"/>
</dbReference>
<feature type="non-terminal residue" evidence="4">
    <location>
        <position position="206"/>
    </location>
</feature>